<gene>
    <name evidence="3" type="ORF">CARUB_v10015669mg</name>
</gene>
<evidence type="ECO:0000259" key="1">
    <source>
        <dbReference type="Pfam" id="PF03108"/>
    </source>
</evidence>
<evidence type="ECO:0000259" key="2">
    <source>
        <dbReference type="Pfam" id="PF10551"/>
    </source>
</evidence>
<name>R0I372_9BRAS</name>
<dbReference type="Proteomes" id="UP000029121">
    <property type="component" value="Unassembled WGS sequence"/>
</dbReference>
<dbReference type="STRING" id="81985.R0I372"/>
<feature type="domain" description="Transposase MuDR plant" evidence="1">
    <location>
        <begin position="28"/>
        <end position="87"/>
    </location>
</feature>
<dbReference type="InterPro" id="IPR004332">
    <property type="entry name" value="Transposase_MuDR"/>
</dbReference>
<dbReference type="PANTHER" id="PTHR31973:SF187">
    <property type="entry name" value="MUTATOR TRANSPOSASE MUDRA PROTEIN"/>
    <property type="match status" value="1"/>
</dbReference>
<dbReference type="Pfam" id="PF03108">
    <property type="entry name" value="DBD_Tnp_Mut"/>
    <property type="match status" value="1"/>
</dbReference>
<dbReference type="EMBL" id="KB870807">
    <property type="protein sequence ID" value="EOA32390.1"/>
    <property type="molecule type" value="Genomic_DNA"/>
</dbReference>
<dbReference type="Pfam" id="PF10551">
    <property type="entry name" value="MULE"/>
    <property type="match status" value="1"/>
</dbReference>
<sequence length="434" mass="49164">MSFTSEVLIDSDDFLNRALKNADYEGDALFVGRLFKNKEDCMTKMAIHAIIRKFHFINSKSGPTKFMSVCTSHTCPWRIRSTVLHHTCSVDARGDFHKQASTAGIGNLMQTRYVGVGRGPRPNELRKILRQEFSLNVSYWKAWRAREIAMDNAMGSAMGSYTLIQPYFKLLLETNPGSLVTLETKTDSTGVDRFKYLFLSLAASIHGHIRGRYDGCLIATSAQDANFQIFPLAFRIVNSENDAAWTWFLEKLTAVVPDEPELVCVSDRHSSINASIRKSEPLSCLVSNAARAYRLQNFNHIFAEIKVMSPYCADYLTGIGFEHWTRSHFVGERFNVMTSNIPESLNNVLTMARDYPVISILETIHTTLVTWFALRREAANLEDNILPPKVYEMVIENYEKGAGFGVYKMLEMMITNHSQSIYGRELAHDASSRC</sequence>
<feature type="domain" description="MULE transposase" evidence="2">
    <location>
        <begin position="212"/>
        <end position="279"/>
    </location>
</feature>
<evidence type="ECO:0000313" key="4">
    <source>
        <dbReference type="Proteomes" id="UP000029121"/>
    </source>
</evidence>
<protein>
    <recommendedName>
        <fullName evidence="5">Transposase MuDR plant domain-containing protein</fullName>
    </recommendedName>
</protein>
<dbReference type="PANTHER" id="PTHR31973">
    <property type="entry name" value="POLYPROTEIN, PUTATIVE-RELATED"/>
    <property type="match status" value="1"/>
</dbReference>
<reference evidence="4" key="1">
    <citation type="journal article" date="2013" name="Nat. Genet.">
        <title>The Capsella rubella genome and the genomic consequences of rapid mating system evolution.</title>
        <authorList>
            <person name="Slotte T."/>
            <person name="Hazzouri K.M."/>
            <person name="Agren J.A."/>
            <person name="Koenig D."/>
            <person name="Maumus F."/>
            <person name="Guo Y.L."/>
            <person name="Steige K."/>
            <person name="Platts A.E."/>
            <person name="Escobar J.S."/>
            <person name="Newman L.K."/>
            <person name="Wang W."/>
            <person name="Mandakova T."/>
            <person name="Vello E."/>
            <person name="Smith L.M."/>
            <person name="Henz S.R."/>
            <person name="Steffen J."/>
            <person name="Takuno S."/>
            <person name="Brandvain Y."/>
            <person name="Coop G."/>
            <person name="Andolfatto P."/>
            <person name="Hu T.T."/>
            <person name="Blanchette M."/>
            <person name="Clark R.M."/>
            <person name="Quesneville H."/>
            <person name="Nordborg M."/>
            <person name="Gaut B.S."/>
            <person name="Lysak M.A."/>
            <person name="Jenkins J."/>
            <person name="Grimwood J."/>
            <person name="Chapman J."/>
            <person name="Prochnik S."/>
            <person name="Shu S."/>
            <person name="Rokhsar D."/>
            <person name="Schmutz J."/>
            <person name="Weigel D."/>
            <person name="Wright S.I."/>
        </authorList>
    </citation>
    <scope>NUCLEOTIDE SEQUENCE [LARGE SCALE GENOMIC DNA]</scope>
    <source>
        <strain evidence="4">cv. Monte Gargano</strain>
    </source>
</reference>
<dbReference type="eggNOG" id="ENOG502RJNC">
    <property type="taxonomic scope" value="Eukaryota"/>
</dbReference>
<proteinExistence type="predicted"/>
<keyword evidence="4" id="KW-1185">Reference proteome</keyword>
<evidence type="ECO:0000313" key="3">
    <source>
        <dbReference type="EMBL" id="EOA32390.1"/>
    </source>
</evidence>
<organism evidence="3 4">
    <name type="scientific">Capsella rubella</name>
    <dbReference type="NCBI Taxonomy" id="81985"/>
    <lineage>
        <taxon>Eukaryota</taxon>
        <taxon>Viridiplantae</taxon>
        <taxon>Streptophyta</taxon>
        <taxon>Embryophyta</taxon>
        <taxon>Tracheophyta</taxon>
        <taxon>Spermatophyta</taxon>
        <taxon>Magnoliopsida</taxon>
        <taxon>eudicotyledons</taxon>
        <taxon>Gunneridae</taxon>
        <taxon>Pentapetalae</taxon>
        <taxon>rosids</taxon>
        <taxon>malvids</taxon>
        <taxon>Brassicales</taxon>
        <taxon>Brassicaceae</taxon>
        <taxon>Camelineae</taxon>
        <taxon>Capsella</taxon>
    </lineage>
</organism>
<accession>R0I372</accession>
<dbReference type="AlphaFoldDB" id="R0I372"/>
<evidence type="ECO:0008006" key="5">
    <source>
        <dbReference type="Google" id="ProtNLM"/>
    </source>
</evidence>
<dbReference type="InterPro" id="IPR018289">
    <property type="entry name" value="MULE_transposase_dom"/>
</dbReference>